<dbReference type="AlphaFoldDB" id="A0A4Q1AWH2"/>
<evidence type="ECO:0000256" key="4">
    <source>
        <dbReference type="ARBA" id="ARBA00023186"/>
    </source>
</evidence>
<dbReference type="Gene3D" id="3.30.70.790">
    <property type="entry name" value="UreE, C-terminal domain"/>
    <property type="match status" value="1"/>
</dbReference>
<comment type="subcellular location">
    <subcellularLocation>
        <location evidence="1">Cytoplasm</location>
    </subcellularLocation>
</comment>
<dbReference type="GO" id="GO:0019627">
    <property type="term" value="P:urea metabolic process"/>
    <property type="evidence" value="ECO:0007669"/>
    <property type="project" value="InterPro"/>
</dbReference>
<comment type="caution">
    <text evidence="6">The sequence shown here is derived from an EMBL/GenBank/DDBJ whole genome shotgun (WGS) entry which is preliminary data.</text>
</comment>
<evidence type="ECO:0000256" key="2">
    <source>
        <dbReference type="ARBA" id="ARBA00022490"/>
    </source>
</evidence>
<dbReference type="Pfam" id="PF05194">
    <property type="entry name" value="UreE_C"/>
    <property type="match status" value="1"/>
</dbReference>
<organism evidence="6 7">
    <name type="scientific">Halarcobacter mediterraneus</name>
    <dbReference type="NCBI Taxonomy" id="2023153"/>
    <lineage>
        <taxon>Bacteria</taxon>
        <taxon>Pseudomonadati</taxon>
        <taxon>Campylobacterota</taxon>
        <taxon>Epsilonproteobacteria</taxon>
        <taxon>Campylobacterales</taxon>
        <taxon>Arcobacteraceae</taxon>
        <taxon>Halarcobacter</taxon>
    </lineage>
</organism>
<reference evidence="6 7" key="1">
    <citation type="submission" date="2017-09" db="EMBL/GenBank/DDBJ databases">
        <title>Genomics of the genus Arcobacter.</title>
        <authorList>
            <person name="Perez-Cataluna A."/>
            <person name="Figueras M.J."/>
            <person name="Salas-Masso N."/>
        </authorList>
    </citation>
    <scope>NUCLEOTIDE SEQUENCE [LARGE SCALE GENOMIC DNA]</scope>
    <source>
        <strain evidence="6 7">F156-34</strain>
    </source>
</reference>
<dbReference type="Proteomes" id="UP000289718">
    <property type="component" value="Unassembled WGS sequence"/>
</dbReference>
<dbReference type="InterPro" id="IPR007864">
    <property type="entry name" value="UreE_C_dom"/>
</dbReference>
<dbReference type="GO" id="GO:0065003">
    <property type="term" value="P:protein-containing complex assembly"/>
    <property type="evidence" value="ECO:0007669"/>
    <property type="project" value="InterPro"/>
</dbReference>
<feature type="domain" description="UreE urease accessory N-terminal" evidence="5">
    <location>
        <begin position="1"/>
        <end position="63"/>
    </location>
</feature>
<dbReference type="InterPro" id="IPR036118">
    <property type="entry name" value="UreE_N_sf"/>
</dbReference>
<keyword evidence="2" id="KW-0963">Cytoplasm</keyword>
<keyword evidence="3" id="KW-0533">Nickel</keyword>
<dbReference type="OrthoDB" id="9810882at2"/>
<dbReference type="GO" id="GO:0006457">
    <property type="term" value="P:protein folding"/>
    <property type="evidence" value="ECO:0007669"/>
    <property type="project" value="InterPro"/>
</dbReference>
<dbReference type="InterPro" id="IPR004029">
    <property type="entry name" value="UreE_N"/>
</dbReference>
<evidence type="ECO:0000313" key="7">
    <source>
        <dbReference type="Proteomes" id="UP000289718"/>
    </source>
</evidence>
<dbReference type="EMBL" id="NXIE01000005">
    <property type="protein sequence ID" value="RXK11828.1"/>
    <property type="molecule type" value="Genomic_DNA"/>
</dbReference>
<evidence type="ECO:0000256" key="1">
    <source>
        <dbReference type="ARBA" id="ARBA00004496"/>
    </source>
</evidence>
<dbReference type="SUPFAM" id="SSF69737">
    <property type="entry name" value="Urease metallochaperone UreE, C-terminal domain"/>
    <property type="match status" value="1"/>
</dbReference>
<accession>A0A4Q1AWH2</accession>
<dbReference type="GO" id="GO:0016151">
    <property type="term" value="F:nickel cation binding"/>
    <property type="evidence" value="ECO:0007669"/>
    <property type="project" value="InterPro"/>
</dbReference>
<dbReference type="RefSeq" id="WP_129062281.1">
    <property type="nucleotide sequence ID" value="NZ_NXIE01000005.1"/>
</dbReference>
<evidence type="ECO:0000313" key="6">
    <source>
        <dbReference type="EMBL" id="RXK11828.1"/>
    </source>
</evidence>
<dbReference type="GO" id="GO:0005737">
    <property type="term" value="C:cytoplasm"/>
    <property type="evidence" value="ECO:0007669"/>
    <property type="project" value="UniProtKB-SubCell"/>
</dbReference>
<gene>
    <name evidence="6" type="ORF">CP965_11645</name>
</gene>
<dbReference type="SMART" id="SM00988">
    <property type="entry name" value="UreE_N"/>
    <property type="match status" value="1"/>
</dbReference>
<evidence type="ECO:0000259" key="5">
    <source>
        <dbReference type="SMART" id="SM00988"/>
    </source>
</evidence>
<protein>
    <submittedName>
        <fullName evidence="6">Urease accessory protein UreE</fullName>
    </submittedName>
</protein>
<sequence length="144" mass="16522">MIKKAIEIKKDIPADDNVLLDWFDMQKPNLSAITQKGKEFIVKAKYTHLHENDILLCEDGYKIKISKSEDTIYTLEFDDHITFARTAYEIGNRHQPICVEDYKITILEDISTTDIIKSCEENDSVTVKKGKGLFKPNGNAHHSH</sequence>
<evidence type="ECO:0000256" key="3">
    <source>
        <dbReference type="ARBA" id="ARBA00022596"/>
    </source>
</evidence>
<keyword evidence="4" id="KW-0143">Chaperone</keyword>
<dbReference type="SUPFAM" id="SSF69287">
    <property type="entry name" value="Urease metallochaperone UreE, N-terminal domain"/>
    <property type="match status" value="1"/>
</dbReference>
<dbReference type="PIRSF" id="PIRSF036402">
    <property type="entry name" value="Ureas_acces_UreE"/>
    <property type="match status" value="1"/>
</dbReference>
<keyword evidence="7" id="KW-1185">Reference proteome</keyword>
<dbReference type="Gene3D" id="2.60.260.20">
    <property type="entry name" value="Urease metallochaperone UreE, N-terminal domain"/>
    <property type="match status" value="1"/>
</dbReference>
<name>A0A4Q1AWH2_9BACT</name>
<dbReference type="InterPro" id="IPR012406">
    <property type="entry name" value="UreE"/>
</dbReference>
<proteinExistence type="predicted"/>